<evidence type="ECO:0000313" key="2">
    <source>
        <dbReference type="Proteomes" id="UP000595437"/>
    </source>
</evidence>
<reference evidence="2" key="1">
    <citation type="submission" date="2021-01" db="EMBL/GenBank/DDBJ databases">
        <title>Caligus Genome Assembly.</title>
        <authorList>
            <person name="Gallardo-Escarate C."/>
        </authorList>
    </citation>
    <scope>NUCLEOTIDE SEQUENCE [LARGE SCALE GENOMIC DNA]</scope>
</reference>
<accession>A0A7T8K865</accession>
<organism evidence="1 2">
    <name type="scientific">Caligus rogercresseyi</name>
    <name type="common">Sea louse</name>
    <dbReference type="NCBI Taxonomy" id="217165"/>
    <lineage>
        <taxon>Eukaryota</taxon>
        <taxon>Metazoa</taxon>
        <taxon>Ecdysozoa</taxon>
        <taxon>Arthropoda</taxon>
        <taxon>Crustacea</taxon>
        <taxon>Multicrustacea</taxon>
        <taxon>Hexanauplia</taxon>
        <taxon>Copepoda</taxon>
        <taxon>Siphonostomatoida</taxon>
        <taxon>Caligidae</taxon>
        <taxon>Caligus</taxon>
    </lineage>
</organism>
<sequence length="99" mass="10862">MEELPAQLDAIKANFKAVVAAIAALEERRSLCESLGIVEKPFASKLYEVLKKNPGFGIMENIVGVINGSSTGLHRLAPNDIYLFKYTPFNHCGLREGIL</sequence>
<dbReference type="EMBL" id="CP045896">
    <property type="protein sequence ID" value="QQP49704.1"/>
    <property type="molecule type" value="Genomic_DNA"/>
</dbReference>
<dbReference type="Proteomes" id="UP000595437">
    <property type="component" value="Chromosome 7"/>
</dbReference>
<name>A0A7T8K865_CALRO</name>
<dbReference type="OrthoDB" id="6625958at2759"/>
<proteinExistence type="predicted"/>
<gene>
    <name evidence="1" type="ORF">FKW44_010461</name>
</gene>
<evidence type="ECO:0000313" key="1">
    <source>
        <dbReference type="EMBL" id="QQP49704.1"/>
    </source>
</evidence>
<dbReference type="AlphaFoldDB" id="A0A7T8K865"/>
<keyword evidence="2" id="KW-1185">Reference proteome</keyword>
<protein>
    <submittedName>
        <fullName evidence="1">Uncharacterized protein</fullName>
    </submittedName>
</protein>